<dbReference type="AlphaFoldDB" id="A0A846LED0"/>
<accession>A0A846LED0</accession>
<reference evidence="3 4" key="1">
    <citation type="submission" date="2020-02" db="EMBL/GenBank/DDBJ databases">
        <title>Sequencing the genomes of 1000 actinobacteria strains.</title>
        <authorList>
            <person name="Klenk H.-P."/>
        </authorList>
    </citation>
    <scope>NUCLEOTIDE SEQUENCE [LARGE SCALE GENOMIC DNA]</scope>
    <source>
        <strain evidence="3 4">DSM 45201</strain>
    </source>
</reference>
<protein>
    <submittedName>
        <fullName evidence="3">Uncharacterized protein</fullName>
    </submittedName>
</protein>
<dbReference type="Proteomes" id="UP000552836">
    <property type="component" value="Unassembled WGS sequence"/>
</dbReference>
<evidence type="ECO:0000313" key="3">
    <source>
        <dbReference type="EMBL" id="NIH66046.1"/>
    </source>
</evidence>
<keyword evidence="2" id="KW-0812">Transmembrane</keyword>
<gene>
    <name evidence="3" type="ORF">FB380_000492</name>
</gene>
<dbReference type="EMBL" id="JAAMPA010000001">
    <property type="protein sequence ID" value="NIH66046.1"/>
    <property type="molecule type" value="Genomic_DNA"/>
</dbReference>
<comment type="caution">
    <text evidence="3">The sequence shown here is derived from an EMBL/GenBank/DDBJ whole genome shotgun (WGS) entry which is preliminary data.</text>
</comment>
<sequence length="179" mass="18838">MPSGGSVSAETGASLLQLGGTVALLVVGVAVLLLLVRWATGQLQADRAARRRARSAPPAATRPATAGAPPRRRATGSHPAGRRVPRDTAPGGPLERPHRPLERVAADLRRLARELAMVPGGMPMERRRGLLAAYDDLLVEAAALLEVPQQLTEVPEEARELERIRLLGALEAAGLVVTG</sequence>
<evidence type="ECO:0000313" key="4">
    <source>
        <dbReference type="Proteomes" id="UP000552836"/>
    </source>
</evidence>
<name>A0A846LED0_9ACTN</name>
<dbReference type="RefSeq" id="WP_166753695.1">
    <property type="nucleotide sequence ID" value="NZ_BAABJU010000027.1"/>
</dbReference>
<organism evidence="3 4">
    <name type="scientific">Modestobacter marinus</name>
    <dbReference type="NCBI Taxonomy" id="477641"/>
    <lineage>
        <taxon>Bacteria</taxon>
        <taxon>Bacillati</taxon>
        <taxon>Actinomycetota</taxon>
        <taxon>Actinomycetes</taxon>
        <taxon>Geodermatophilales</taxon>
        <taxon>Geodermatophilaceae</taxon>
        <taxon>Modestobacter</taxon>
    </lineage>
</organism>
<evidence type="ECO:0000256" key="1">
    <source>
        <dbReference type="SAM" id="MobiDB-lite"/>
    </source>
</evidence>
<evidence type="ECO:0000256" key="2">
    <source>
        <dbReference type="SAM" id="Phobius"/>
    </source>
</evidence>
<keyword evidence="2" id="KW-1133">Transmembrane helix</keyword>
<feature type="compositionally biased region" description="Basic residues" evidence="1">
    <location>
        <begin position="70"/>
        <end position="83"/>
    </location>
</feature>
<feature type="transmembrane region" description="Helical" evidence="2">
    <location>
        <begin position="20"/>
        <end position="40"/>
    </location>
</feature>
<feature type="compositionally biased region" description="Low complexity" evidence="1">
    <location>
        <begin position="55"/>
        <end position="69"/>
    </location>
</feature>
<proteinExistence type="predicted"/>
<keyword evidence="2" id="KW-0472">Membrane</keyword>
<feature type="region of interest" description="Disordered" evidence="1">
    <location>
        <begin position="46"/>
        <end position="102"/>
    </location>
</feature>